<comment type="caution">
    <text evidence="2">The sequence shown here is derived from an EMBL/GenBank/DDBJ whole genome shotgun (WGS) entry which is preliminary data.</text>
</comment>
<keyword evidence="3" id="KW-1185">Reference proteome</keyword>
<dbReference type="Proteomes" id="UP000294739">
    <property type="component" value="Unassembled WGS sequence"/>
</dbReference>
<dbReference type="EMBL" id="SMKZ01000021">
    <property type="protein sequence ID" value="TDE08975.1"/>
    <property type="molecule type" value="Genomic_DNA"/>
</dbReference>
<dbReference type="OrthoDB" id="56224at2"/>
<accession>A0A4R5DEE5</accession>
<evidence type="ECO:0000313" key="3">
    <source>
        <dbReference type="Proteomes" id="UP000294739"/>
    </source>
</evidence>
<reference evidence="2 3" key="1">
    <citation type="submission" date="2019-03" db="EMBL/GenBank/DDBJ databases">
        <title>Draft genome sequences of novel Actinobacteria.</title>
        <authorList>
            <person name="Sahin N."/>
            <person name="Ay H."/>
            <person name="Saygin H."/>
        </authorList>
    </citation>
    <scope>NUCLEOTIDE SEQUENCE [LARGE SCALE GENOMIC DNA]</scope>
    <source>
        <strain evidence="2 3">5K138</strain>
    </source>
</reference>
<evidence type="ECO:0008006" key="4">
    <source>
        <dbReference type="Google" id="ProtNLM"/>
    </source>
</evidence>
<dbReference type="InParanoid" id="A0A4R5DEE5"/>
<protein>
    <recommendedName>
        <fullName evidence="4">Stress response protein</fullName>
    </recommendedName>
</protein>
<sequence>MEVPFVLGEKKLFPDGLVRVSRGQRTWTALVEVKTGSNELVAEQLENYLDIARDHGFDAVLTISNEIPAVAGQHPTKVDRRKLRKVALQHLSWTNVLTEAVMQKEFRGVADPDQAWILGELIRYLEHPRSGALEFDDMGESWVATRNAVAAGTLRPTDKGVSEVTNRFDALLRFASLRLGRQLGTEVTPVLSRKELADPSLRTQALLGSLVEHGTLTGAIRIPDTVGELVLTADLHASRITCHVDIDAPREGRPTTRVNWLVRQLKNAPDDLRVEAFVAHGRGVGAAELLVAVRENPSVLVADPAKELRSFRVAKSSPMGLKRGRGRGTFIDAVLGAVDAFYGEVMQHLKAWSAAPPRLRPEPEPGDHRPHVPAALVSTALSSQDGAQTQPSNGDGPTDDGSSESADAAGIGNAAASEPIILPEASP</sequence>
<organism evidence="2 3">
    <name type="scientific">Jiangella asiatica</name>
    <dbReference type="NCBI Taxonomy" id="2530372"/>
    <lineage>
        <taxon>Bacteria</taxon>
        <taxon>Bacillati</taxon>
        <taxon>Actinomycetota</taxon>
        <taxon>Actinomycetes</taxon>
        <taxon>Jiangellales</taxon>
        <taxon>Jiangellaceae</taxon>
        <taxon>Jiangella</taxon>
    </lineage>
</organism>
<proteinExistence type="predicted"/>
<evidence type="ECO:0000256" key="1">
    <source>
        <dbReference type="SAM" id="MobiDB-lite"/>
    </source>
</evidence>
<feature type="compositionally biased region" description="Low complexity" evidence="1">
    <location>
        <begin position="406"/>
        <end position="416"/>
    </location>
</feature>
<evidence type="ECO:0000313" key="2">
    <source>
        <dbReference type="EMBL" id="TDE08975.1"/>
    </source>
</evidence>
<dbReference type="AlphaFoldDB" id="A0A4R5DEE5"/>
<feature type="compositionally biased region" description="Polar residues" evidence="1">
    <location>
        <begin position="381"/>
        <end position="395"/>
    </location>
</feature>
<name>A0A4R5DEE5_9ACTN</name>
<feature type="region of interest" description="Disordered" evidence="1">
    <location>
        <begin position="381"/>
        <end position="427"/>
    </location>
</feature>
<gene>
    <name evidence="2" type="ORF">E1269_16035</name>
</gene>